<dbReference type="RefSeq" id="WP_058755541.1">
    <property type="nucleotide sequence ID" value="NZ_LDTB01000025.1"/>
</dbReference>
<dbReference type="Proteomes" id="UP000074310">
    <property type="component" value="Unassembled WGS sequence"/>
</dbReference>
<dbReference type="PATRIC" id="fig|869719.3.peg.1375"/>
<keyword evidence="2" id="KW-1185">Reference proteome</keyword>
<dbReference type="EMBL" id="LDTB01000025">
    <property type="protein sequence ID" value="KTT72623.1"/>
    <property type="molecule type" value="Genomic_DNA"/>
</dbReference>
<proteinExistence type="predicted"/>
<evidence type="ECO:0008006" key="3">
    <source>
        <dbReference type="Google" id="ProtNLM"/>
    </source>
</evidence>
<gene>
    <name evidence="1" type="ORF">NS334_08490</name>
</gene>
<evidence type="ECO:0000313" key="1">
    <source>
        <dbReference type="EMBL" id="KTT72623.1"/>
    </source>
</evidence>
<reference evidence="1 2" key="1">
    <citation type="journal article" date="2016" name="Front. Microbiol.">
        <title>Genomic Resource of Rice Seed Associated Bacteria.</title>
        <authorList>
            <person name="Midha S."/>
            <person name="Bansal K."/>
            <person name="Sharma S."/>
            <person name="Kumar N."/>
            <person name="Patil P.P."/>
            <person name="Chaudhry V."/>
            <person name="Patil P.B."/>
        </authorList>
    </citation>
    <scope>NUCLEOTIDE SEQUENCE [LARGE SCALE GENOMIC DNA]</scope>
    <source>
        <strain evidence="1 2">NS334</strain>
    </source>
</reference>
<name>A0A147I3H7_9SPHN</name>
<dbReference type="AlphaFoldDB" id="A0A147I3H7"/>
<dbReference type="InterPro" id="IPR011738">
    <property type="entry name" value="Phage_CHP"/>
</dbReference>
<organism evidence="1 2">
    <name type="scientific">Sphingomonas endophytica</name>
    <dbReference type="NCBI Taxonomy" id="869719"/>
    <lineage>
        <taxon>Bacteria</taxon>
        <taxon>Pseudomonadati</taxon>
        <taxon>Pseudomonadota</taxon>
        <taxon>Alphaproteobacteria</taxon>
        <taxon>Sphingomonadales</taxon>
        <taxon>Sphingomonadaceae</taxon>
        <taxon>Sphingomonas</taxon>
    </lineage>
</organism>
<comment type="caution">
    <text evidence="1">The sequence shown here is derived from an EMBL/GenBank/DDBJ whole genome shotgun (WGS) entry which is preliminary data.</text>
</comment>
<dbReference type="NCBIfam" id="TIGR02215">
    <property type="entry name" value="phage_chp_gp8"/>
    <property type="match status" value="1"/>
</dbReference>
<sequence>MLSEAVTVAAAVAEPIARADVKRFLRIDGDSLDLDVDMLIAAARSDVEQATGLRLVEQTVEIQADTFGDLDFLPIGPVQSIAEIRYRDLSGAWATLSPASYDLVGAGLERGIAPARGVVLPPTLAGRGVITARLVVGYGGVVGPMPVSLRWAMLALARGKFEDRAVDIFPLISGTRIGA</sequence>
<accession>A0A147I3H7</accession>
<protein>
    <recommendedName>
        <fullName evidence="3">Gene transfer agent protein</fullName>
    </recommendedName>
</protein>
<dbReference type="OrthoDB" id="8452228at2"/>
<dbReference type="CDD" id="cd08054">
    <property type="entry name" value="gp6"/>
    <property type="match status" value="1"/>
</dbReference>
<dbReference type="Gene3D" id="1.10.3230.30">
    <property type="entry name" value="Phage gp6-like head-tail connector protein"/>
    <property type="match status" value="1"/>
</dbReference>
<evidence type="ECO:0000313" key="2">
    <source>
        <dbReference type="Proteomes" id="UP000074310"/>
    </source>
</evidence>